<dbReference type="Proteomes" id="UP000029736">
    <property type="component" value="Unassembled WGS sequence"/>
</dbReference>
<gene>
    <name evidence="1" type="ORF">IX84_13255</name>
</gene>
<dbReference type="STRING" id="1524460.IX84_13255"/>
<protein>
    <submittedName>
        <fullName evidence="1">Uncharacterized protein</fullName>
    </submittedName>
</protein>
<evidence type="ECO:0000313" key="2">
    <source>
        <dbReference type="Proteomes" id="UP000029736"/>
    </source>
</evidence>
<dbReference type="EMBL" id="JPOS01000033">
    <property type="protein sequence ID" value="KGE87739.1"/>
    <property type="molecule type" value="Genomic_DNA"/>
</dbReference>
<dbReference type="AlphaFoldDB" id="A0A098S5Z0"/>
<organism evidence="1 2">
    <name type="scientific">Phaeodactylibacter xiamenensis</name>
    <dbReference type="NCBI Taxonomy" id="1524460"/>
    <lineage>
        <taxon>Bacteria</taxon>
        <taxon>Pseudomonadati</taxon>
        <taxon>Bacteroidota</taxon>
        <taxon>Saprospiria</taxon>
        <taxon>Saprospirales</taxon>
        <taxon>Haliscomenobacteraceae</taxon>
        <taxon>Phaeodactylibacter</taxon>
    </lineage>
</organism>
<accession>A0A098S5Z0</accession>
<proteinExistence type="predicted"/>
<keyword evidence="2" id="KW-1185">Reference proteome</keyword>
<sequence length="421" mass="48785">MKKLHLPLLILAFLSVLSYRSLLAQITIIGQMPADYPFQNILYTNAGEFELPRAYDTLLLKKQSFRLSLPAEKMRAVTIGLPQEYAPQPRQYHTFYLYPGDSVQLDFQYLSGSRELELHVQGPNAAGYEARAVFDRQYSPPIRFLQQFYDLQPTLPNLPDTIIAKIESILHPYDSLLHRDEIDTAFHAIVSAHFREYICQSLINSLYHDRWGKSDEALTTEKKINLSEQLLRYGKPAAASPFRDAAYAFRRIDWLRYEWLRELKAERYANLPDTTVEVNGQLFYIPAKYAPAILEPNDTLREFLLARYLHFSYSSLIGPEFDRTREPVLAYFKTIYPSSRYLQPLSAARNKNPVRYAEIVQESEPQPPPPHDQPWRTGIIDDIGRMTDFTFVNQGVNLKIRQVLHRPLGHLVQALSARFCQ</sequence>
<reference evidence="1 2" key="1">
    <citation type="journal article" date="2014" name="Int. J. Syst. Evol. Microbiol.">
        <title>Phaeodactylibacter xiamenensis gen. nov., sp. nov., a member of the family Saprospiraceae isolated from the marine alga Phaeodactylum tricornutum.</title>
        <authorList>
            <person name="Chen Z.Jr."/>
            <person name="Lei X."/>
            <person name="Lai Q."/>
            <person name="Li Y."/>
            <person name="Zhang B."/>
            <person name="Zhang J."/>
            <person name="Zhang H."/>
            <person name="Yang L."/>
            <person name="Zheng W."/>
            <person name="Tian Y."/>
            <person name="Yu Z."/>
            <person name="Xu H.Jr."/>
            <person name="Zheng T."/>
        </authorList>
    </citation>
    <scope>NUCLEOTIDE SEQUENCE [LARGE SCALE GENOMIC DNA]</scope>
    <source>
        <strain evidence="1 2">KD52</strain>
    </source>
</reference>
<comment type="caution">
    <text evidence="1">The sequence shown here is derived from an EMBL/GenBank/DDBJ whole genome shotgun (WGS) entry which is preliminary data.</text>
</comment>
<name>A0A098S5Z0_9BACT</name>
<evidence type="ECO:0000313" key="1">
    <source>
        <dbReference type="EMBL" id="KGE87739.1"/>
    </source>
</evidence>
<dbReference type="RefSeq" id="WP_044221069.1">
    <property type="nucleotide sequence ID" value="NZ_JBKAGJ010000023.1"/>
</dbReference>